<dbReference type="VEuPathDB" id="VectorBase:AFAF006801"/>
<organism evidence="2 3">
    <name type="scientific">Anopheles farauti</name>
    <dbReference type="NCBI Taxonomy" id="69004"/>
    <lineage>
        <taxon>Eukaryota</taxon>
        <taxon>Metazoa</taxon>
        <taxon>Ecdysozoa</taxon>
        <taxon>Arthropoda</taxon>
        <taxon>Hexapoda</taxon>
        <taxon>Insecta</taxon>
        <taxon>Pterygota</taxon>
        <taxon>Neoptera</taxon>
        <taxon>Endopterygota</taxon>
        <taxon>Diptera</taxon>
        <taxon>Nematocera</taxon>
        <taxon>Culicoidea</taxon>
        <taxon>Culicidae</taxon>
        <taxon>Anophelinae</taxon>
        <taxon>Anopheles</taxon>
    </lineage>
</organism>
<name>A0A182QBE7_9DIPT</name>
<feature type="compositionally biased region" description="Polar residues" evidence="1">
    <location>
        <begin position="136"/>
        <end position="146"/>
    </location>
</feature>
<reference evidence="2" key="2">
    <citation type="submission" date="2020-05" db="UniProtKB">
        <authorList>
            <consortium name="EnsemblMetazoa"/>
        </authorList>
    </citation>
    <scope>IDENTIFICATION</scope>
    <source>
        <strain evidence="2">FAR1</strain>
    </source>
</reference>
<dbReference type="EMBL" id="AXCN02000678">
    <property type="status" value="NOT_ANNOTATED_CDS"/>
    <property type="molecule type" value="Genomic_DNA"/>
</dbReference>
<sequence>MPSTIRGAIPSSPSLENDANRHETPPTQTAGKVASSGGDGGNELSTSSSAILLTTLRAVAATAVADGGTGTSLVQAVPTTEGTVTRTVPSSIVLDPSTPVLILTEAEVAGCPPLVQRQPGEGATTGTGVATRNARDITSSSVMTGM</sequence>
<feature type="region of interest" description="Disordered" evidence="1">
    <location>
        <begin position="115"/>
        <end position="146"/>
    </location>
</feature>
<accession>A0A182QBE7</accession>
<evidence type="ECO:0000313" key="3">
    <source>
        <dbReference type="Proteomes" id="UP000075886"/>
    </source>
</evidence>
<proteinExistence type="predicted"/>
<evidence type="ECO:0000313" key="2">
    <source>
        <dbReference type="EnsemblMetazoa" id="AFAF006801-PA"/>
    </source>
</evidence>
<protein>
    <submittedName>
        <fullName evidence="2">Uncharacterized protein</fullName>
    </submittedName>
</protein>
<dbReference type="Proteomes" id="UP000075886">
    <property type="component" value="Unassembled WGS sequence"/>
</dbReference>
<feature type="compositionally biased region" description="Low complexity" evidence="1">
    <location>
        <begin position="120"/>
        <end position="131"/>
    </location>
</feature>
<keyword evidence="3" id="KW-1185">Reference proteome</keyword>
<dbReference type="AlphaFoldDB" id="A0A182QBE7"/>
<dbReference type="EnsemblMetazoa" id="AFAF006801-RA">
    <property type="protein sequence ID" value="AFAF006801-PA"/>
    <property type="gene ID" value="AFAF006801"/>
</dbReference>
<feature type="region of interest" description="Disordered" evidence="1">
    <location>
        <begin position="1"/>
        <end position="46"/>
    </location>
</feature>
<evidence type="ECO:0000256" key="1">
    <source>
        <dbReference type="SAM" id="MobiDB-lite"/>
    </source>
</evidence>
<reference evidence="3" key="1">
    <citation type="submission" date="2014-01" db="EMBL/GenBank/DDBJ databases">
        <title>The Genome Sequence of Anopheles farauti FAR1 (V2).</title>
        <authorList>
            <consortium name="The Broad Institute Genomics Platform"/>
            <person name="Neafsey D.E."/>
            <person name="Besansky N."/>
            <person name="Howell P."/>
            <person name="Walton C."/>
            <person name="Young S.K."/>
            <person name="Zeng Q."/>
            <person name="Gargeya S."/>
            <person name="Fitzgerald M."/>
            <person name="Haas B."/>
            <person name="Abouelleil A."/>
            <person name="Allen A.W."/>
            <person name="Alvarado L."/>
            <person name="Arachchi H.M."/>
            <person name="Berlin A.M."/>
            <person name="Chapman S.B."/>
            <person name="Gainer-Dewar J."/>
            <person name="Goldberg J."/>
            <person name="Griggs A."/>
            <person name="Gujja S."/>
            <person name="Hansen M."/>
            <person name="Howarth C."/>
            <person name="Imamovic A."/>
            <person name="Ireland A."/>
            <person name="Larimer J."/>
            <person name="McCowan C."/>
            <person name="Murphy C."/>
            <person name="Pearson M."/>
            <person name="Poon T.W."/>
            <person name="Priest M."/>
            <person name="Roberts A."/>
            <person name="Saif S."/>
            <person name="Shea T."/>
            <person name="Sisk P."/>
            <person name="Sykes S."/>
            <person name="Wortman J."/>
            <person name="Nusbaum C."/>
            <person name="Birren B."/>
        </authorList>
    </citation>
    <scope>NUCLEOTIDE SEQUENCE [LARGE SCALE GENOMIC DNA]</scope>
    <source>
        <strain evidence="3">FAR1</strain>
    </source>
</reference>